<dbReference type="EC" id="2.7.7.13" evidence="2"/>
<reference evidence="10" key="1">
    <citation type="submission" date="2024-05" db="EMBL/GenBank/DDBJ databases">
        <title>Planctomycetes of the genus Singulisphaera possess chitinolytic capabilities.</title>
        <authorList>
            <person name="Ivanova A."/>
        </authorList>
    </citation>
    <scope>NUCLEOTIDE SEQUENCE</scope>
    <source>
        <strain evidence="10">Ch08T</strain>
    </source>
</reference>
<keyword evidence="3" id="KW-0808">Transferase</keyword>
<dbReference type="InterPro" id="IPR049577">
    <property type="entry name" value="GMPP_N"/>
</dbReference>
<evidence type="ECO:0000259" key="8">
    <source>
        <dbReference type="Pfam" id="PF00483"/>
    </source>
</evidence>
<dbReference type="SUPFAM" id="SSF53448">
    <property type="entry name" value="Nucleotide-diphospho-sugar transferases"/>
    <property type="match status" value="1"/>
</dbReference>
<keyword evidence="5" id="KW-0547">Nucleotide-binding</keyword>
<dbReference type="RefSeq" id="WP_406699881.1">
    <property type="nucleotide sequence ID" value="NZ_CP155447.1"/>
</dbReference>
<dbReference type="SUPFAM" id="SSF159283">
    <property type="entry name" value="Guanosine diphospho-D-mannose pyrophosphorylase/mannose-6-phosphate isomerase linker domain"/>
    <property type="match status" value="1"/>
</dbReference>
<accession>A0AAU7CQW6</accession>
<evidence type="ECO:0000313" key="10">
    <source>
        <dbReference type="EMBL" id="XBH07036.1"/>
    </source>
</evidence>
<evidence type="ECO:0000256" key="1">
    <source>
        <dbReference type="ARBA" id="ARBA00006115"/>
    </source>
</evidence>
<organism evidence="10">
    <name type="scientific">Singulisphaera sp. Ch08</name>
    <dbReference type="NCBI Taxonomy" id="3120278"/>
    <lineage>
        <taxon>Bacteria</taxon>
        <taxon>Pseudomonadati</taxon>
        <taxon>Planctomycetota</taxon>
        <taxon>Planctomycetia</taxon>
        <taxon>Isosphaerales</taxon>
        <taxon>Isosphaeraceae</taxon>
        <taxon>Singulisphaera</taxon>
    </lineage>
</organism>
<evidence type="ECO:0000259" key="9">
    <source>
        <dbReference type="Pfam" id="PF22640"/>
    </source>
</evidence>
<dbReference type="GO" id="GO:0005525">
    <property type="term" value="F:GTP binding"/>
    <property type="evidence" value="ECO:0007669"/>
    <property type="project" value="UniProtKB-KW"/>
</dbReference>
<evidence type="ECO:0000256" key="4">
    <source>
        <dbReference type="ARBA" id="ARBA00022695"/>
    </source>
</evidence>
<feature type="domain" description="Nucleotidyl transferase" evidence="8">
    <location>
        <begin position="4"/>
        <end position="282"/>
    </location>
</feature>
<dbReference type="FunFam" id="3.90.550.10:FF:000046">
    <property type="entry name" value="Mannose-1-phosphate guanylyltransferase (GDP)"/>
    <property type="match status" value="1"/>
</dbReference>
<comment type="catalytic activity">
    <reaction evidence="7">
        <text>alpha-D-mannose 1-phosphate + GTP + H(+) = GDP-alpha-D-mannose + diphosphate</text>
        <dbReference type="Rhea" id="RHEA:15229"/>
        <dbReference type="ChEBI" id="CHEBI:15378"/>
        <dbReference type="ChEBI" id="CHEBI:33019"/>
        <dbReference type="ChEBI" id="CHEBI:37565"/>
        <dbReference type="ChEBI" id="CHEBI:57527"/>
        <dbReference type="ChEBI" id="CHEBI:58409"/>
        <dbReference type="EC" id="2.7.7.13"/>
    </reaction>
</comment>
<sequence length="359" mass="38755">MLHAVVMAGGSGTRFWPKSRRNRPKQLLRLYGDATMLQQTVARIAPLVTPERTLIITGSDQADAVRAQLPQLPPENVVAEPCPRDTGPCVGLAAEIVARKDPNGTMIVMPADHVIEPREKFLATVGAAVSVIDADPSAFVTFGIKPTHPETGYGYIERGEALPSKEGIALHRVAQFREKPDRETAERFLAEGRFAWNSGIFVWRARAILDALKTHRPILAAALDRVGQVLGTPDEEGTVAREYPLMEKVPIDKAVMEKATNVRVLEVVYDWNDVGDWRALTALVPPDSQGNTTQGKVYANDTTGSIIVSDDGGVIATLGVDDLVIVQSGGATLVARKDQLDKLKALVEGLDQGGFGSLL</sequence>
<dbReference type="EMBL" id="CP155447">
    <property type="protein sequence ID" value="XBH07036.1"/>
    <property type="molecule type" value="Genomic_DNA"/>
</dbReference>
<dbReference type="InterPro" id="IPR005835">
    <property type="entry name" value="NTP_transferase_dom"/>
</dbReference>
<evidence type="ECO:0000256" key="2">
    <source>
        <dbReference type="ARBA" id="ARBA00012387"/>
    </source>
</evidence>
<dbReference type="GO" id="GO:0009298">
    <property type="term" value="P:GDP-mannose biosynthetic process"/>
    <property type="evidence" value="ECO:0007669"/>
    <property type="project" value="TreeGrafter"/>
</dbReference>
<evidence type="ECO:0000256" key="5">
    <source>
        <dbReference type="ARBA" id="ARBA00022741"/>
    </source>
</evidence>
<dbReference type="InterPro" id="IPR051161">
    <property type="entry name" value="Mannose-6P_isomerase_type2"/>
</dbReference>
<gene>
    <name evidence="10" type="ORF">V5E97_13630</name>
</gene>
<dbReference type="PANTHER" id="PTHR46390:SF1">
    <property type="entry name" value="MANNOSE-1-PHOSPHATE GUANYLYLTRANSFERASE"/>
    <property type="match status" value="1"/>
</dbReference>
<evidence type="ECO:0000256" key="7">
    <source>
        <dbReference type="ARBA" id="ARBA00047343"/>
    </source>
</evidence>
<keyword evidence="4 10" id="KW-0548">Nucleotidyltransferase</keyword>
<dbReference type="PANTHER" id="PTHR46390">
    <property type="entry name" value="MANNOSE-1-PHOSPHATE GUANYLYLTRANSFERASE"/>
    <property type="match status" value="1"/>
</dbReference>
<name>A0AAU7CQW6_9BACT</name>
<keyword evidence="6" id="KW-0342">GTP-binding</keyword>
<dbReference type="GO" id="GO:0004475">
    <property type="term" value="F:mannose-1-phosphate guanylyltransferase (GTP) activity"/>
    <property type="evidence" value="ECO:0007669"/>
    <property type="project" value="UniProtKB-EC"/>
</dbReference>
<dbReference type="AlphaFoldDB" id="A0AAU7CQW6"/>
<proteinExistence type="inferred from homology"/>
<dbReference type="InterPro" id="IPR054566">
    <property type="entry name" value="ManC/GMP-like_b-helix"/>
</dbReference>
<dbReference type="Pfam" id="PF22640">
    <property type="entry name" value="ManC_GMP_beta-helix"/>
    <property type="match status" value="1"/>
</dbReference>
<dbReference type="CDD" id="cd02509">
    <property type="entry name" value="GDP-M1P_Guanylyltransferase"/>
    <property type="match status" value="1"/>
</dbReference>
<feature type="domain" description="MannoseP isomerase/GMP-like beta-helix" evidence="9">
    <location>
        <begin position="301"/>
        <end position="350"/>
    </location>
</feature>
<dbReference type="InterPro" id="IPR029044">
    <property type="entry name" value="Nucleotide-diphossugar_trans"/>
</dbReference>
<dbReference type="Gene3D" id="3.90.550.10">
    <property type="entry name" value="Spore Coat Polysaccharide Biosynthesis Protein SpsA, Chain A"/>
    <property type="match status" value="1"/>
</dbReference>
<evidence type="ECO:0000256" key="3">
    <source>
        <dbReference type="ARBA" id="ARBA00022679"/>
    </source>
</evidence>
<protein>
    <recommendedName>
        <fullName evidence="2">mannose-1-phosphate guanylyltransferase</fullName>
        <ecNumber evidence="2">2.7.7.13</ecNumber>
    </recommendedName>
</protein>
<dbReference type="Pfam" id="PF00483">
    <property type="entry name" value="NTP_transferase"/>
    <property type="match status" value="1"/>
</dbReference>
<comment type="similarity">
    <text evidence="1">Belongs to the mannose-6-phosphate isomerase type 2 family.</text>
</comment>
<evidence type="ECO:0000256" key="6">
    <source>
        <dbReference type="ARBA" id="ARBA00023134"/>
    </source>
</evidence>